<evidence type="ECO:0000256" key="15">
    <source>
        <dbReference type="SAM" id="MobiDB-lite"/>
    </source>
</evidence>
<gene>
    <name evidence="18" type="ORF">AQUCO_00200338v1</name>
</gene>
<feature type="region of interest" description="Disordered" evidence="15">
    <location>
        <begin position="251"/>
        <end position="273"/>
    </location>
</feature>
<keyword evidence="12" id="KW-0675">Receptor</keyword>
<feature type="binding site" evidence="14">
    <location>
        <position position="377"/>
    </location>
    <ligand>
        <name>ATP</name>
        <dbReference type="ChEBI" id="CHEBI:30616"/>
    </ligand>
</feature>
<evidence type="ECO:0000256" key="2">
    <source>
        <dbReference type="ARBA" id="ARBA00008536"/>
    </source>
</evidence>
<dbReference type="InParanoid" id="A0A2G5F2M7"/>
<dbReference type="Gene3D" id="2.60.120.200">
    <property type="match status" value="1"/>
</dbReference>
<dbReference type="Gene3D" id="3.30.200.20">
    <property type="entry name" value="Phosphorylase Kinase, domain 1"/>
    <property type="match status" value="1"/>
</dbReference>
<evidence type="ECO:0000256" key="1">
    <source>
        <dbReference type="ARBA" id="ARBA00004251"/>
    </source>
</evidence>
<dbReference type="STRING" id="218851.A0A2G5F2M7"/>
<evidence type="ECO:0000256" key="11">
    <source>
        <dbReference type="ARBA" id="ARBA00023136"/>
    </source>
</evidence>
<dbReference type="SUPFAM" id="SSF49899">
    <property type="entry name" value="Concanavalin A-like lectins/glucanases"/>
    <property type="match status" value="1"/>
</dbReference>
<evidence type="ECO:0000256" key="12">
    <source>
        <dbReference type="ARBA" id="ARBA00023170"/>
    </source>
</evidence>
<dbReference type="InterPro" id="IPR000985">
    <property type="entry name" value="Lectin_LegA_CS"/>
</dbReference>
<evidence type="ECO:0000259" key="17">
    <source>
        <dbReference type="PROSITE" id="PS50011"/>
    </source>
</evidence>
<evidence type="ECO:0000256" key="3">
    <source>
        <dbReference type="ARBA" id="ARBA00010217"/>
    </source>
</evidence>
<keyword evidence="11 16" id="KW-0472">Membrane</keyword>
<dbReference type="InterPro" id="IPR001245">
    <property type="entry name" value="Ser-Thr/Tyr_kinase_cat_dom"/>
</dbReference>
<dbReference type="FunFam" id="3.30.200.20:FF:000168">
    <property type="entry name" value="L-type lectin-domain containing receptor kinase IX.1"/>
    <property type="match status" value="1"/>
</dbReference>
<dbReference type="PANTHER" id="PTHR27007">
    <property type="match status" value="1"/>
</dbReference>
<dbReference type="PROSITE" id="PS00107">
    <property type="entry name" value="PROTEIN_KINASE_ATP"/>
    <property type="match status" value="1"/>
</dbReference>
<keyword evidence="4" id="KW-1003">Cell membrane</keyword>
<dbReference type="InterPro" id="IPR017441">
    <property type="entry name" value="Protein_kinase_ATP_BS"/>
</dbReference>
<evidence type="ECO:0000256" key="9">
    <source>
        <dbReference type="ARBA" id="ARBA00022840"/>
    </source>
</evidence>
<dbReference type="InterPro" id="IPR013320">
    <property type="entry name" value="ConA-like_dom_sf"/>
</dbReference>
<protein>
    <recommendedName>
        <fullName evidence="17">Protein kinase domain-containing protein</fullName>
    </recommendedName>
</protein>
<dbReference type="Pfam" id="PF00139">
    <property type="entry name" value="Lectin_legB"/>
    <property type="match status" value="1"/>
</dbReference>
<dbReference type="Gene3D" id="1.10.510.10">
    <property type="entry name" value="Transferase(Phosphotransferase) domain 1"/>
    <property type="match status" value="1"/>
</dbReference>
<dbReference type="GO" id="GO:0004672">
    <property type="term" value="F:protein kinase activity"/>
    <property type="evidence" value="ECO:0007669"/>
    <property type="project" value="InterPro"/>
</dbReference>
<feature type="domain" description="Protein kinase" evidence="17">
    <location>
        <begin position="348"/>
        <end position="594"/>
    </location>
</feature>
<evidence type="ECO:0000256" key="10">
    <source>
        <dbReference type="ARBA" id="ARBA00022989"/>
    </source>
</evidence>
<feature type="transmembrane region" description="Helical" evidence="16">
    <location>
        <begin position="280"/>
        <end position="305"/>
    </location>
</feature>
<dbReference type="PROSITE" id="PS50011">
    <property type="entry name" value="PROTEIN_KINASE_DOM"/>
    <property type="match status" value="1"/>
</dbReference>
<name>A0A2G5F2M7_AQUCA</name>
<evidence type="ECO:0000256" key="5">
    <source>
        <dbReference type="ARBA" id="ARBA00022692"/>
    </source>
</evidence>
<comment type="similarity">
    <text evidence="3">In the C-terminal section; belongs to the protein kinase superfamily. Ser/Thr protein kinase family.</text>
</comment>
<dbReference type="SMART" id="SM00220">
    <property type="entry name" value="S_TKc"/>
    <property type="match status" value="1"/>
</dbReference>
<dbReference type="InterPro" id="IPR001220">
    <property type="entry name" value="Legume_lectin_dom"/>
</dbReference>
<keyword evidence="9 14" id="KW-0067">ATP-binding</keyword>
<dbReference type="EMBL" id="KZ305019">
    <property type="protein sequence ID" value="PIA62275.1"/>
    <property type="molecule type" value="Genomic_DNA"/>
</dbReference>
<dbReference type="GO" id="GO:0002229">
    <property type="term" value="P:defense response to oomycetes"/>
    <property type="evidence" value="ECO:0007669"/>
    <property type="project" value="UniProtKB-ARBA"/>
</dbReference>
<comment type="subcellular location">
    <subcellularLocation>
        <location evidence="1">Cell membrane</location>
        <topology evidence="1">Single-pass type I membrane protein</topology>
    </subcellularLocation>
</comment>
<evidence type="ECO:0000256" key="4">
    <source>
        <dbReference type="ARBA" id="ARBA00022475"/>
    </source>
</evidence>
<evidence type="ECO:0000256" key="6">
    <source>
        <dbReference type="ARBA" id="ARBA00022729"/>
    </source>
</evidence>
<dbReference type="SUPFAM" id="SSF56112">
    <property type="entry name" value="Protein kinase-like (PK-like)"/>
    <property type="match status" value="1"/>
</dbReference>
<organism evidence="18 19">
    <name type="scientific">Aquilegia coerulea</name>
    <name type="common">Rocky mountain columbine</name>
    <dbReference type="NCBI Taxonomy" id="218851"/>
    <lineage>
        <taxon>Eukaryota</taxon>
        <taxon>Viridiplantae</taxon>
        <taxon>Streptophyta</taxon>
        <taxon>Embryophyta</taxon>
        <taxon>Tracheophyta</taxon>
        <taxon>Spermatophyta</taxon>
        <taxon>Magnoliopsida</taxon>
        <taxon>Ranunculales</taxon>
        <taxon>Ranunculaceae</taxon>
        <taxon>Thalictroideae</taxon>
        <taxon>Aquilegia</taxon>
    </lineage>
</organism>
<dbReference type="InterPro" id="IPR011009">
    <property type="entry name" value="Kinase-like_dom_sf"/>
</dbReference>
<proteinExistence type="inferred from homology"/>
<evidence type="ECO:0000256" key="7">
    <source>
        <dbReference type="ARBA" id="ARBA00022734"/>
    </source>
</evidence>
<evidence type="ECO:0000313" key="18">
    <source>
        <dbReference type="EMBL" id="PIA62275.1"/>
    </source>
</evidence>
<evidence type="ECO:0000256" key="14">
    <source>
        <dbReference type="PROSITE-ProRule" id="PRU10141"/>
    </source>
</evidence>
<reference evidence="18 19" key="1">
    <citation type="submission" date="2017-09" db="EMBL/GenBank/DDBJ databases">
        <title>WGS assembly of Aquilegia coerulea Goldsmith.</title>
        <authorList>
            <person name="Hodges S."/>
            <person name="Kramer E."/>
            <person name="Nordborg M."/>
            <person name="Tomkins J."/>
            <person name="Borevitz J."/>
            <person name="Derieg N."/>
            <person name="Yan J."/>
            <person name="Mihaltcheva S."/>
            <person name="Hayes R.D."/>
            <person name="Rokhsar D."/>
        </authorList>
    </citation>
    <scope>NUCLEOTIDE SEQUENCE [LARGE SCALE GENOMIC DNA]</scope>
    <source>
        <strain evidence="19">cv. Goldsmith</strain>
    </source>
</reference>
<dbReference type="GO" id="GO:0005886">
    <property type="term" value="C:plasma membrane"/>
    <property type="evidence" value="ECO:0007669"/>
    <property type="project" value="UniProtKB-SubCell"/>
</dbReference>
<comment type="similarity">
    <text evidence="2">In the N-terminal section; belongs to the leguminous lectin family.</text>
</comment>
<dbReference type="FunFam" id="1.10.510.10:FF:000240">
    <property type="entry name" value="Lectin-domain containing receptor kinase A4.3"/>
    <property type="match status" value="1"/>
</dbReference>
<evidence type="ECO:0000256" key="13">
    <source>
        <dbReference type="ARBA" id="ARBA00023180"/>
    </source>
</evidence>
<dbReference type="Pfam" id="PF07714">
    <property type="entry name" value="PK_Tyr_Ser-Thr"/>
    <property type="match status" value="1"/>
</dbReference>
<dbReference type="GO" id="GO:0030246">
    <property type="term" value="F:carbohydrate binding"/>
    <property type="evidence" value="ECO:0007669"/>
    <property type="project" value="UniProtKB-KW"/>
</dbReference>
<keyword evidence="10 16" id="KW-1133">Transmembrane helix</keyword>
<keyword evidence="13" id="KW-0325">Glycoprotein</keyword>
<dbReference type="CDD" id="cd06899">
    <property type="entry name" value="lectin_legume_LecRK_Arcelin_ConA"/>
    <property type="match status" value="1"/>
</dbReference>
<dbReference type="GO" id="GO:0005524">
    <property type="term" value="F:ATP binding"/>
    <property type="evidence" value="ECO:0007669"/>
    <property type="project" value="UniProtKB-UniRule"/>
</dbReference>
<feature type="non-terminal residue" evidence="18">
    <location>
        <position position="1"/>
    </location>
</feature>
<keyword evidence="7" id="KW-0430">Lectin</keyword>
<evidence type="ECO:0000256" key="16">
    <source>
        <dbReference type="SAM" id="Phobius"/>
    </source>
</evidence>
<keyword evidence="6" id="KW-0732">Signal</keyword>
<evidence type="ECO:0000256" key="8">
    <source>
        <dbReference type="ARBA" id="ARBA00022741"/>
    </source>
</evidence>
<sequence>FFLLLLLTPSVKSTYFNYLKFDAEFPKDMNFLGNATHQDDGIQLTINRLDRAPFNSTGQALYNKTVRLWDSTTKKVADFTTHFTFRIKRLNDLKDTADGLAFFLVPNGSSIPPESNGGCLGLFSLGSKFNSSQVNPVVAIEFDTFQNEWDPNSDHVGIDVNSINSTRFWRTDTLKNGSTANVWVTYNSSTYNLSVHLSFDNDPVNDGNSILFHILDLKDILPEWVNVGFSATTGEKYESHQILSWEFNSTDPSPEVTGTGFPSPEVPDRGGEHGNGKTKIITILVVVFGGSFVVVGVGLSLFVCYKKSNGMKDEEVTILDKSIDDDYESGTGPKRFSYSELVLATNNFSEDGKLGEGGFGGVYKGILTTSDVDVAIKRISRGSRQGKKEFVSEVKIISRLRHRNLVQLFGWCHEQGEFLLVYDYMPNGSLDFHLFGSRTMLTWVLRDIKSSNVMLDSSFNAKLGDFGLARLVDHDLGVKTTMLAGTMGYLAPECFVTGKASKKSDVYSFGVVALEIACGRRVVERKEEESKVGLVAWVWELYGSGRYLEAADTRLKMDFDEIQIERLIVVGLWCANIDYKQRPSMKQAVSVLNFETPLPDLPSKMSVANDFIPPMQIPDFSCATKISAADFRSLESIFNH</sequence>
<dbReference type="InterPro" id="IPR000719">
    <property type="entry name" value="Prot_kinase_dom"/>
</dbReference>
<accession>A0A2G5F2M7</accession>
<dbReference type="AlphaFoldDB" id="A0A2G5F2M7"/>
<keyword evidence="5 16" id="KW-0812">Transmembrane</keyword>
<evidence type="ECO:0000313" key="19">
    <source>
        <dbReference type="Proteomes" id="UP000230069"/>
    </source>
</evidence>
<dbReference type="Pfam" id="PF00069">
    <property type="entry name" value="Pkinase"/>
    <property type="match status" value="1"/>
</dbReference>
<keyword evidence="19" id="KW-1185">Reference proteome</keyword>
<dbReference type="PROSITE" id="PS00308">
    <property type="entry name" value="LECTIN_LEGUME_ALPHA"/>
    <property type="match status" value="1"/>
</dbReference>
<dbReference type="OrthoDB" id="4062651at2759"/>
<keyword evidence="8 14" id="KW-0547">Nucleotide-binding</keyword>
<dbReference type="InterPro" id="IPR050528">
    <property type="entry name" value="L-type_Lectin-RKs"/>
</dbReference>
<dbReference type="Proteomes" id="UP000230069">
    <property type="component" value="Unassembled WGS sequence"/>
</dbReference>